<accession>A0A1F6BGF4</accession>
<organism evidence="2 3">
    <name type="scientific">Candidatus Gottesmanbacteria bacterium RIFOXYB1_FULL_47_11</name>
    <dbReference type="NCBI Taxonomy" id="1798401"/>
    <lineage>
        <taxon>Bacteria</taxon>
        <taxon>Candidatus Gottesmaniibacteriota</taxon>
    </lineage>
</organism>
<proteinExistence type="predicted"/>
<comment type="caution">
    <text evidence="2">The sequence shown here is derived from an EMBL/GenBank/DDBJ whole genome shotgun (WGS) entry which is preliminary data.</text>
</comment>
<evidence type="ECO:0000313" key="2">
    <source>
        <dbReference type="EMBL" id="OGG36011.1"/>
    </source>
</evidence>
<dbReference type="AlphaFoldDB" id="A0A1F6BGF4"/>
<name>A0A1F6BGF4_9BACT</name>
<dbReference type="Proteomes" id="UP000176186">
    <property type="component" value="Unassembled WGS sequence"/>
</dbReference>
<reference evidence="2 3" key="1">
    <citation type="journal article" date="2016" name="Nat. Commun.">
        <title>Thousands of microbial genomes shed light on interconnected biogeochemical processes in an aquifer system.</title>
        <authorList>
            <person name="Anantharaman K."/>
            <person name="Brown C.T."/>
            <person name="Hug L.A."/>
            <person name="Sharon I."/>
            <person name="Castelle C.J."/>
            <person name="Probst A.J."/>
            <person name="Thomas B.C."/>
            <person name="Singh A."/>
            <person name="Wilkins M.J."/>
            <person name="Karaoz U."/>
            <person name="Brodie E.L."/>
            <person name="Williams K.H."/>
            <person name="Hubbard S.S."/>
            <person name="Banfield J.F."/>
        </authorList>
    </citation>
    <scope>NUCLEOTIDE SEQUENCE [LARGE SCALE GENOMIC DNA]</scope>
</reference>
<dbReference type="EMBL" id="MFKE01000002">
    <property type="protein sequence ID" value="OGG36011.1"/>
    <property type="molecule type" value="Genomic_DNA"/>
</dbReference>
<feature type="region of interest" description="Disordered" evidence="1">
    <location>
        <begin position="1"/>
        <end position="20"/>
    </location>
</feature>
<protein>
    <submittedName>
        <fullName evidence="2">Uncharacterized protein</fullName>
    </submittedName>
</protein>
<gene>
    <name evidence="2" type="ORF">A2363_00815</name>
</gene>
<evidence type="ECO:0000256" key="1">
    <source>
        <dbReference type="SAM" id="MobiDB-lite"/>
    </source>
</evidence>
<sequence>MSRTGELLRRLQGPTSDQEESALAKRAETSQLWPRFTKAFDAIARAFGEQPPPQGINREFTTFDWNGVDEGIHDHNGFINGRINGIDLQIKLKGTTIDDQQQYAILPDGKWQLQHSRERYVFFKGTFVSADGRKGAVEMQHKNDTWLYKAFWLETRNGFLQLEQVVGPDGVIYDAGKLEQDKKEVTIPGTRTSVTRFKT</sequence>
<evidence type="ECO:0000313" key="3">
    <source>
        <dbReference type="Proteomes" id="UP000176186"/>
    </source>
</evidence>
<dbReference type="STRING" id="1798401.A2363_00815"/>